<feature type="transmembrane region" description="Helical" evidence="7">
    <location>
        <begin position="367"/>
        <end position="386"/>
    </location>
</feature>
<feature type="compositionally biased region" description="Low complexity" evidence="6">
    <location>
        <begin position="423"/>
        <end position="433"/>
    </location>
</feature>
<dbReference type="GO" id="GO:0016020">
    <property type="term" value="C:membrane"/>
    <property type="evidence" value="ECO:0007669"/>
    <property type="project" value="UniProtKB-SubCell"/>
</dbReference>
<evidence type="ECO:0008006" key="10">
    <source>
        <dbReference type="Google" id="ProtNLM"/>
    </source>
</evidence>
<keyword evidence="4 7" id="KW-1133">Transmembrane helix</keyword>
<feature type="region of interest" description="Disordered" evidence="6">
    <location>
        <begin position="409"/>
        <end position="447"/>
    </location>
</feature>
<keyword evidence="3 7" id="KW-0812">Transmembrane</keyword>
<feature type="region of interest" description="Disordered" evidence="6">
    <location>
        <begin position="1"/>
        <end position="63"/>
    </location>
</feature>
<evidence type="ECO:0000256" key="5">
    <source>
        <dbReference type="ARBA" id="ARBA00023136"/>
    </source>
</evidence>
<comment type="caution">
    <text evidence="8">The sequence shown here is derived from an EMBL/GenBank/DDBJ whole genome shotgun (WGS) entry which is preliminary data.</text>
</comment>
<proteinExistence type="inferred from homology"/>
<protein>
    <recommendedName>
        <fullName evidence="10">Copper transporter</fullName>
    </recommendedName>
</protein>
<dbReference type="EMBL" id="DF933811">
    <property type="protein sequence ID" value="GAM34917.1"/>
    <property type="molecule type" value="Genomic_DNA"/>
</dbReference>
<keyword evidence="5 7" id="KW-0472">Membrane</keyword>
<dbReference type="PANTHER" id="PTHR12483">
    <property type="entry name" value="SOLUTE CARRIER FAMILY 31 COPPER TRANSPORTERS"/>
    <property type="match status" value="1"/>
</dbReference>
<evidence type="ECO:0000256" key="6">
    <source>
        <dbReference type="SAM" id="MobiDB-lite"/>
    </source>
</evidence>
<feature type="compositionally biased region" description="Basic and acidic residues" evidence="6">
    <location>
        <begin position="30"/>
        <end position="46"/>
    </location>
</feature>
<feature type="region of interest" description="Disordered" evidence="6">
    <location>
        <begin position="80"/>
        <end position="110"/>
    </location>
</feature>
<dbReference type="Proteomes" id="UP000053095">
    <property type="component" value="Unassembled WGS sequence"/>
</dbReference>
<evidence type="ECO:0000256" key="3">
    <source>
        <dbReference type="ARBA" id="ARBA00022692"/>
    </source>
</evidence>
<dbReference type="GO" id="GO:0005375">
    <property type="term" value="F:copper ion transmembrane transporter activity"/>
    <property type="evidence" value="ECO:0007669"/>
    <property type="project" value="InterPro"/>
</dbReference>
<keyword evidence="9" id="KW-1185">Reference proteome</keyword>
<comment type="similarity">
    <text evidence="2">Belongs to the copper transporter (Ctr) (TC 1.A.56) family. SLC31A subfamily.</text>
</comment>
<feature type="transmembrane region" description="Helical" evidence="7">
    <location>
        <begin position="474"/>
        <end position="491"/>
    </location>
</feature>
<feature type="transmembrane region" description="Helical" evidence="7">
    <location>
        <begin position="497"/>
        <end position="515"/>
    </location>
</feature>
<organism evidence="8 9">
    <name type="scientific">Talaromyces pinophilus</name>
    <name type="common">Penicillium pinophilum</name>
    <dbReference type="NCBI Taxonomy" id="128442"/>
    <lineage>
        <taxon>Eukaryota</taxon>
        <taxon>Fungi</taxon>
        <taxon>Dikarya</taxon>
        <taxon>Ascomycota</taxon>
        <taxon>Pezizomycotina</taxon>
        <taxon>Eurotiomycetes</taxon>
        <taxon>Eurotiomycetidae</taxon>
        <taxon>Eurotiales</taxon>
        <taxon>Trichocomaceae</taxon>
        <taxon>Talaromyces</taxon>
        <taxon>Talaromyces sect. Talaromyces</taxon>
    </lineage>
</organism>
<dbReference type="PANTHER" id="PTHR12483:SF73">
    <property type="entry name" value="COPPER TRANSPORT PROTEIN CTR3"/>
    <property type="match status" value="1"/>
</dbReference>
<evidence type="ECO:0000256" key="4">
    <source>
        <dbReference type="ARBA" id="ARBA00022989"/>
    </source>
</evidence>
<gene>
    <name evidence="8" type="ORF">TCE0_015f02812</name>
</gene>
<evidence type="ECO:0000313" key="8">
    <source>
        <dbReference type="EMBL" id="GAM34917.1"/>
    </source>
</evidence>
<evidence type="ECO:0000256" key="2">
    <source>
        <dbReference type="ARBA" id="ARBA00006921"/>
    </source>
</evidence>
<sequence length="540" mass="59858">MVSSLFRSDSVSSRMRKRFSLPAYTNKPLYADEKKPEFQYVDHEPSSRSPQPPVTVRPQLRTNDEAQLRQAVTSLYQQVDQNEDVRAEQTEAYPEPDTATVEPGVKRTRSRRSIAMDTLSSLSRRLSVVIEPMENEKPGADGDFASRQDDPFLQFNGLLYNFEFGSPMSRTSRVFEAGTPDAGNSYGRYRPRNPAARTKKSRYSWGGFDLAHRNDRDAEDRDDLIAILEHDESNLNDAAVAAPVVTGPSSQVQRKPSPRRSYYQDMRRSGIVVDDAHADLIAVGATVHKDSTQRTTKANTNTTTNTNVNNDISSSDNIQAFIPLDTASAGAISEMDMGDSCKISMLWNWNTIDACFISKSWRITSHGMFAGSCIGVILLVMALEFLRRLSKEYDRYILQQFKQSITLDGGRGRTAQKSTPKLASTTTATATADSSDENNSPYCPTNPTNAMTIPPPPAATIPFRPSLIQQSIRAFLHMITFAIAYFVMLLAMYYNGYFIICIFIGAYLGAFVFTWESVGVSMGSGMTGTAAMEDVTVCCG</sequence>
<feature type="compositionally biased region" description="Low complexity" evidence="6">
    <location>
        <begin position="1"/>
        <end position="13"/>
    </location>
</feature>
<accession>A0A6V8H1A9</accession>
<dbReference type="Pfam" id="PF04145">
    <property type="entry name" value="Ctr"/>
    <property type="match status" value="1"/>
</dbReference>
<evidence type="ECO:0000256" key="7">
    <source>
        <dbReference type="SAM" id="Phobius"/>
    </source>
</evidence>
<dbReference type="InterPro" id="IPR007274">
    <property type="entry name" value="Cop_transporter"/>
</dbReference>
<dbReference type="AlphaFoldDB" id="A0A6V8H1A9"/>
<evidence type="ECO:0000313" key="9">
    <source>
        <dbReference type="Proteomes" id="UP000053095"/>
    </source>
</evidence>
<reference evidence="9" key="1">
    <citation type="journal article" date="2015" name="Genome Announc.">
        <title>Draft genome sequence of Talaromyces cellulolyticus strain Y-94, a source of lignocellulosic biomass-degrading enzymes.</title>
        <authorList>
            <person name="Fujii T."/>
            <person name="Koike H."/>
            <person name="Sawayama S."/>
            <person name="Yano S."/>
            <person name="Inoue H."/>
        </authorList>
    </citation>
    <scope>NUCLEOTIDE SEQUENCE [LARGE SCALE GENOMIC DNA]</scope>
    <source>
        <strain evidence="9">Y-94</strain>
    </source>
</reference>
<comment type="subcellular location">
    <subcellularLocation>
        <location evidence="1">Membrane</location>
        <topology evidence="1">Multi-pass membrane protein</topology>
    </subcellularLocation>
</comment>
<evidence type="ECO:0000256" key="1">
    <source>
        <dbReference type="ARBA" id="ARBA00004141"/>
    </source>
</evidence>
<name>A0A6V8H1A9_TALPI</name>